<dbReference type="InterPro" id="IPR017853">
    <property type="entry name" value="GH"/>
</dbReference>
<dbReference type="Gene3D" id="2.60.40.10">
    <property type="entry name" value="Immunoglobulins"/>
    <property type="match status" value="1"/>
</dbReference>
<sequence>MDRRSFISAALLTTLAAALAPGVARAADPRVDQLLARMSPAQKIALLRCDFPALASLGIPALSIADASAGLRGETGVTAFPVPLAQAATFHPDLVGKLATAVAAEGRGKGFTNLLAPTADLTRTWHFGRQSEGFGEDPHLSGVLAAAAVKALRQGHVVATLKHFGAYTQELDRLVVDVKVDERTLHEVYHAPFRAAVEANALASVMLAYPKVNGTFAVQHPGLFDDLKRLLGLQGHTVPDFWAGDDQIAAANAGMDLAGLGPGGVRVSAEQLAAGVPAARIEDAARRILSSMFDAGLFDHPLPAPAPVVTTPAHQALAHEIATHATVLLSNRDSMLPLGPAVRSLAVIGVTGTGALTGVSGSSYVDPGAWTTPLQAIRDRAGSAVGVTTAPGTLGDVPLPVVPGTALPGGLTGTFYAGPEPVGTPVATQKVSTLDFSQPPVAGLPAVWSARWTGTLSPSVTGLHRFSLLASGTAKLVVGGKTVVSGIRHMKRFFLGPFDYPLQGTARLTAGQPVPITVEYTNSTGTPGEAALTFGWQPDSLIPAAAGTAAKADAAIVVVNRVAGEDMDHSTLALPGDQDDLIAAVAAANPNTVVILNTDGAVAMPWLNSVRAVVQTWYGGRGMGTALAAVLFGDSDPAGRLPVTFPASAAQGPSGYPGIGQVVRFDEGVHVGYRYYDRAGQQPLFPFGHGLSYTTFALGGLNLARTAGKVTATATLTNTGTRAGWQTVQLYAALPAAAAAEPRRLVGFRKVHLGPGQQAQVSITVPDRALSIWDTATHRFVLTPGLCTLSAGTSSRDLPVRRTITL</sequence>
<dbReference type="SUPFAM" id="SSF56988">
    <property type="entry name" value="Anthrax protective antigen"/>
    <property type="match status" value="1"/>
</dbReference>
<dbReference type="Pfam" id="PF00933">
    <property type="entry name" value="Glyco_hydro_3"/>
    <property type="match status" value="1"/>
</dbReference>
<dbReference type="PANTHER" id="PTHR42715">
    <property type="entry name" value="BETA-GLUCOSIDASE"/>
    <property type="match status" value="1"/>
</dbReference>
<feature type="chain" id="PRO_5047133004" evidence="3">
    <location>
        <begin position="27"/>
        <end position="806"/>
    </location>
</feature>
<dbReference type="Pfam" id="PF14310">
    <property type="entry name" value="Fn3-like"/>
    <property type="match status" value="1"/>
</dbReference>
<evidence type="ECO:0000256" key="3">
    <source>
        <dbReference type="SAM" id="SignalP"/>
    </source>
</evidence>
<dbReference type="InterPro" id="IPR050288">
    <property type="entry name" value="Cellulose_deg_GH3"/>
</dbReference>
<comment type="caution">
    <text evidence="5">The sequence shown here is derived from an EMBL/GenBank/DDBJ whole genome shotgun (WGS) entry which is preliminary data.</text>
</comment>
<dbReference type="RefSeq" id="WP_209667447.1">
    <property type="nucleotide sequence ID" value="NZ_JAGGMS010000001.1"/>
</dbReference>
<dbReference type="EC" id="3.2.1.21" evidence="5"/>
<reference evidence="5 6" key="1">
    <citation type="submission" date="2021-03" db="EMBL/GenBank/DDBJ databases">
        <title>Sequencing the genomes of 1000 actinobacteria strains.</title>
        <authorList>
            <person name="Klenk H.-P."/>
        </authorList>
    </citation>
    <scope>NUCLEOTIDE SEQUENCE [LARGE SCALE GENOMIC DNA]</scope>
    <source>
        <strain evidence="5 6">DSM 45510</strain>
    </source>
</reference>
<proteinExistence type="inferred from homology"/>
<accession>A0ABS4PYC0</accession>
<dbReference type="Gene3D" id="2.60.120.260">
    <property type="entry name" value="Galactose-binding domain-like"/>
    <property type="match status" value="1"/>
</dbReference>
<dbReference type="InterPro" id="IPR026891">
    <property type="entry name" value="Fn3-like"/>
</dbReference>
<dbReference type="PANTHER" id="PTHR42715:SF10">
    <property type="entry name" value="BETA-GLUCOSIDASE"/>
    <property type="match status" value="1"/>
</dbReference>
<dbReference type="InterPro" id="IPR037524">
    <property type="entry name" value="PA14/GLEYA"/>
</dbReference>
<dbReference type="InterPro" id="IPR036962">
    <property type="entry name" value="Glyco_hydro_3_N_sf"/>
</dbReference>
<name>A0ABS4PYC0_9PSEU</name>
<keyword evidence="3" id="KW-0732">Signal</keyword>
<dbReference type="InterPro" id="IPR002772">
    <property type="entry name" value="Glyco_hydro_3_C"/>
</dbReference>
<dbReference type="Gene3D" id="3.20.20.300">
    <property type="entry name" value="Glycoside hydrolase, family 3, N-terminal domain"/>
    <property type="match status" value="1"/>
</dbReference>
<keyword evidence="6" id="KW-1185">Reference proteome</keyword>
<dbReference type="PROSITE" id="PS51820">
    <property type="entry name" value="PA14"/>
    <property type="match status" value="1"/>
</dbReference>
<dbReference type="PRINTS" id="PR00133">
    <property type="entry name" value="GLHYDRLASE3"/>
</dbReference>
<protein>
    <submittedName>
        <fullName evidence="5">Beta-glucosidase</fullName>
        <ecNumber evidence="5">3.2.1.21</ecNumber>
    </submittedName>
</protein>
<dbReference type="SMART" id="SM01217">
    <property type="entry name" value="Fn3_like"/>
    <property type="match status" value="1"/>
</dbReference>
<dbReference type="Pfam" id="PF01915">
    <property type="entry name" value="Glyco_hydro_3_C"/>
    <property type="match status" value="1"/>
</dbReference>
<dbReference type="InterPro" id="IPR006311">
    <property type="entry name" value="TAT_signal"/>
</dbReference>
<dbReference type="Pfam" id="PF07691">
    <property type="entry name" value="PA14"/>
    <property type="match status" value="1"/>
</dbReference>
<dbReference type="InterPro" id="IPR036881">
    <property type="entry name" value="Glyco_hydro_3_C_sf"/>
</dbReference>
<evidence type="ECO:0000313" key="6">
    <source>
        <dbReference type="Proteomes" id="UP000741013"/>
    </source>
</evidence>
<dbReference type="InterPro" id="IPR001764">
    <property type="entry name" value="Glyco_hydro_3_N"/>
</dbReference>
<dbReference type="SUPFAM" id="SSF52279">
    <property type="entry name" value="Beta-D-glucan exohydrolase, C-terminal domain"/>
    <property type="match status" value="1"/>
</dbReference>
<dbReference type="SUPFAM" id="SSF51445">
    <property type="entry name" value="(Trans)glycosidases"/>
    <property type="match status" value="1"/>
</dbReference>
<dbReference type="Proteomes" id="UP000741013">
    <property type="component" value="Unassembled WGS sequence"/>
</dbReference>
<evidence type="ECO:0000313" key="5">
    <source>
        <dbReference type="EMBL" id="MBP2184431.1"/>
    </source>
</evidence>
<evidence type="ECO:0000256" key="2">
    <source>
        <dbReference type="ARBA" id="ARBA00022801"/>
    </source>
</evidence>
<evidence type="ECO:0000259" key="4">
    <source>
        <dbReference type="PROSITE" id="PS51820"/>
    </source>
</evidence>
<dbReference type="EMBL" id="JAGGMS010000001">
    <property type="protein sequence ID" value="MBP2184431.1"/>
    <property type="molecule type" value="Genomic_DNA"/>
</dbReference>
<dbReference type="PROSITE" id="PS51318">
    <property type="entry name" value="TAT"/>
    <property type="match status" value="1"/>
</dbReference>
<evidence type="ECO:0000256" key="1">
    <source>
        <dbReference type="ARBA" id="ARBA00005336"/>
    </source>
</evidence>
<dbReference type="SMART" id="SM00758">
    <property type="entry name" value="PA14"/>
    <property type="match status" value="1"/>
</dbReference>
<keyword evidence="5" id="KW-0326">Glycosidase</keyword>
<gene>
    <name evidence="5" type="ORF">JOM49_005957</name>
</gene>
<dbReference type="Gene3D" id="3.40.50.1700">
    <property type="entry name" value="Glycoside hydrolase family 3 C-terminal domain"/>
    <property type="match status" value="1"/>
</dbReference>
<dbReference type="GO" id="GO:0008422">
    <property type="term" value="F:beta-glucosidase activity"/>
    <property type="evidence" value="ECO:0007669"/>
    <property type="project" value="UniProtKB-EC"/>
</dbReference>
<feature type="signal peptide" evidence="3">
    <location>
        <begin position="1"/>
        <end position="26"/>
    </location>
</feature>
<feature type="domain" description="PA14" evidence="4">
    <location>
        <begin position="406"/>
        <end position="551"/>
    </location>
</feature>
<dbReference type="InterPro" id="IPR013783">
    <property type="entry name" value="Ig-like_fold"/>
</dbReference>
<comment type="similarity">
    <text evidence="1">Belongs to the glycosyl hydrolase 3 family.</text>
</comment>
<dbReference type="InterPro" id="IPR011658">
    <property type="entry name" value="PA14_dom"/>
</dbReference>
<organism evidence="5 6">
    <name type="scientific">Amycolatopsis magusensis</name>
    <dbReference type="NCBI Taxonomy" id="882444"/>
    <lineage>
        <taxon>Bacteria</taxon>
        <taxon>Bacillati</taxon>
        <taxon>Actinomycetota</taxon>
        <taxon>Actinomycetes</taxon>
        <taxon>Pseudonocardiales</taxon>
        <taxon>Pseudonocardiaceae</taxon>
        <taxon>Amycolatopsis</taxon>
    </lineage>
</organism>
<keyword evidence="2 5" id="KW-0378">Hydrolase</keyword>